<keyword evidence="5 12" id="KW-0812">Transmembrane</keyword>
<feature type="domain" description="HAMP" evidence="15">
    <location>
        <begin position="267"/>
        <end position="319"/>
    </location>
</feature>
<dbReference type="RefSeq" id="WP_133495450.1">
    <property type="nucleotide sequence ID" value="NZ_BMLU01000005.1"/>
</dbReference>
<evidence type="ECO:0000256" key="6">
    <source>
        <dbReference type="ARBA" id="ARBA00022989"/>
    </source>
</evidence>
<dbReference type="Pfam" id="PF00015">
    <property type="entry name" value="MCPsignal"/>
    <property type="match status" value="1"/>
</dbReference>
<comment type="similarity">
    <text evidence="9">Belongs to the methyl-accepting chemotaxis (MCP) protein family.</text>
</comment>
<organism evidence="16 17">
    <name type="scientific">Stakelama pacifica</name>
    <dbReference type="NCBI Taxonomy" id="517720"/>
    <lineage>
        <taxon>Bacteria</taxon>
        <taxon>Pseudomonadati</taxon>
        <taxon>Pseudomonadota</taxon>
        <taxon>Alphaproteobacteria</taxon>
        <taxon>Sphingomonadales</taxon>
        <taxon>Sphingomonadaceae</taxon>
        <taxon>Stakelama</taxon>
    </lineage>
</organism>
<evidence type="ECO:0000256" key="9">
    <source>
        <dbReference type="ARBA" id="ARBA00029447"/>
    </source>
</evidence>
<feature type="compositionally biased region" description="Low complexity" evidence="11">
    <location>
        <begin position="602"/>
        <end position="611"/>
    </location>
</feature>
<keyword evidence="8 10" id="KW-0807">Transducer</keyword>
<keyword evidence="4" id="KW-0145">Chemotaxis</keyword>
<dbReference type="PANTHER" id="PTHR43531:SF11">
    <property type="entry name" value="METHYL-ACCEPTING CHEMOTAXIS PROTEIN 3"/>
    <property type="match status" value="1"/>
</dbReference>
<dbReference type="Proteomes" id="UP000295493">
    <property type="component" value="Unassembled WGS sequence"/>
</dbReference>
<dbReference type="OrthoDB" id="5292010at2"/>
<keyword evidence="2" id="KW-1003">Cell membrane</keyword>
<dbReference type="SUPFAM" id="SSF58104">
    <property type="entry name" value="Methyl-accepting chemotaxis protein (MCP) signaling domain"/>
    <property type="match status" value="1"/>
</dbReference>
<evidence type="ECO:0000259" key="13">
    <source>
        <dbReference type="PROSITE" id="PS50111"/>
    </source>
</evidence>
<dbReference type="InterPro" id="IPR000727">
    <property type="entry name" value="T_SNARE_dom"/>
</dbReference>
<dbReference type="EMBL" id="SNWD01000005">
    <property type="protein sequence ID" value="TDN82906.1"/>
    <property type="molecule type" value="Genomic_DNA"/>
</dbReference>
<reference evidence="16 17" key="1">
    <citation type="submission" date="2019-03" db="EMBL/GenBank/DDBJ databases">
        <title>Genomic Encyclopedia of Type Strains, Phase IV (KMG-IV): sequencing the most valuable type-strain genomes for metagenomic binning, comparative biology and taxonomic classification.</title>
        <authorList>
            <person name="Goeker M."/>
        </authorList>
    </citation>
    <scope>NUCLEOTIDE SEQUENCE [LARGE SCALE GENOMIC DNA]</scope>
    <source>
        <strain evidence="16 17">DSM 25059</strain>
    </source>
</reference>
<name>A0A4R6FMT9_9SPHN</name>
<dbReference type="PROSITE" id="PS50192">
    <property type="entry name" value="T_SNARE"/>
    <property type="match status" value="1"/>
</dbReference>
<dbReference type="GO" id="GO:0006935">
    <property type="term" value="P:chemotaxis"/>
    <property type="evidence" value="ECO:0007669"/>
    <property type="project" value="UniProtKB-KW"/>
</dbReference>
<evidence type="ECO:0000313" key="17">
    <source>
        <dbReference type="Proteomes" id="UP000295493"/>
    </source>
</evidence>
<feature type="region of interest" description="Disordered" evidence="11">
    <location>
        <begin position="565"/>
        <end position="631"/>
    </location>
</feature>
<evidence type="ECO:0000256" key="3">
    <source>
        <dbReference type="ARBA" id="ARBA00022481"/>
    </source>
</evidence>
<evidence type="ECO:0000259" key="15">
    <source>
        <dbReference type="PROSITE" id="PS50885"/>
    </source>
</evidence>
<evidence type="ECO:0000256" key="11">
    <source>
        <dbReference type="SAM" id="MobiDB-lite"/>
    </source>
</evidence>
<sequence length="631" mass="66081">MTIRQKLLSCLGLFAVITLLLVGAFWTSASTSRTALHTVLHDRVVPLRDLKLVADNYAVRIVDAAQKAESGSISIAQAASDIREGQGNIDAAWQRYRATRIEGREQQLALEAQARMQNADAAVKRLQAIMATGDRAAFDRFVANDLYTAIDPVSDALAKLVDLQIEIASEHTTEAESNAALALTVMAILAAIAAAILAFSYFTITRRVIDPIKALATLIRERAQASGEQHLPDLDRKDEIGDISRSVDAFLAAAVEKERRNAAVAAKEQATVVDALDTSLAAMQAGDLTATITVDFPPAYAKLKTNFNATLTALRDLIGSVVTGAAALRSGTSEIAQAAEDLARRTESNAASLEETSAAIAQMEERLRTTAGAATTTLTRADGAISTVSDGRKVADEAVQAMARVAEGARGIDDVIEGLDKVAFQTRVLAMNAAVEAGRAGEAGRGFAVVADLVSALAMRAEAEAARAREQLTTTQADISSAVAMVERVDGALSNISGDVGEVHGLLGQIATDNQAQSSAITEISSAVSAMDQSTQQNAAMVEQTSAAARNLAAEVEMLSANASTFHVGDGSTPRAPKPSRSAPMPAAQPTLATSFRPQQSAAANNAHPAAKVIHDAAKRGSAGSNDWTEF</sequence>
<evidence type="ECO:0000256" key="8">
    <source>
        <dbReference type="ARBA" id="ARBA00023224"/>
    </source>
</evidence>
<evidence type="ECO:0000256" key="12">
    <source>
        <dbReference type="SAM" id="Phobius"/>
    </source>
</evidence>
<dbReference type="InterPro" id="IPR003122">
    <property type="entry name" value="Tar_rcpt_lig-bd"/>
</dbReference>
<evidence type="ECO:0000256" key="7">
    <source>
        <dbReference type="ARBA" id="ARBA00023136"/>
    </source>
</evidence>
<evidence type="ECO:0000256" key="10">
    <source>
        <dbReference type="PROSITE-ProRule" id="PRU00284"/>
    </source>
</evidence>
<gene>
    <name evidence="16" type="ORF">EV664_105103</name>
</gene>
<feature type="transmembrane region" description="Helical" evidence="12">
    <location>
        <begin position="179"/>
        <end position="204"/>
    </location>
</feature>
<dbReference type="InterPro" id="IPR051310">
    <property type="entry name" value="MCP_chemotaxis"/>
</dbReference>
<protein>
    <submittedName>
        <fullName evidence="16">Methyl-accepting chemotaxis sensory transducer with TarH sensor</fullName>
    </submittedName>
</protein>
<dbReference type="InterPro" id="IPR003660">
    <property type="entry name" value="HAMP_dom"/>
</dbReference>
<keyword evidence="3" id="KW-0488">Methylation</keyword>
<evidence type="ECO:0000313" key="16">
    <source>
        <dbReference type="EMBL" id="TDN82906.1"/>
    </source>
</evidence>
<feature type="compositionally biased region" description="Polar residues" evidence="11">
    <location>
        <begin position="591"/>
        <end position="601"/>
    </location>
</feature>
<dbReference type="SMART" id="SM00283">
    <property type="entry name" value="MA"/>
    <property type="match status" value="1"/>
</dbReference>
<comment type="caution">
    <text evidence="16">The sequence shown here is derived from an EMBL/GenBank/DDBJ whole genome shotgun (WGS) entry which is preliminary data.</text>
</comment>
<keyword evidence="6 12" id="KW-1133">Transmembrane helix</keyword>
<proteinExistence type="inferred from homology"/>
<dbReference type="Gene3D" id="6.10.340.10">
    <property type="match status" value="1"/>
</dbReference>
<dbReference type="GO" id="GO:0005886">
    <property type="term" value="C:plasma membrane"/>
    <property type="evidence" value="ECO:0007669"/>
    <property type="project" value="UniProtKB-SubCell"/>
</dbReference>
<evidence type="ECO:0000256" key="4">
    <source>
        <dbReference type="ARBA" id="ARBA00022500"/>
    </source>
</evidence>
<feature type="domain" description="T-SNARE coiled-coil homology" evidence="14">
    <location>
        <begin position="483"/>
        <end position="545"/>
    </location>
</feature>
<evidence type="ECO:0000256" key="1">
    <source>
        <dbReference type="ARBA" id="ARBA00004651"/>
    </source>
</evidence>
<dbReference type="Gene3D" id="1.10.287.950">
    <property type="entry name" value="Methyl-accepting chemotaxis protein"/>
    <property type="match status" value="1"/>
</dbReference>
<dbReference type="PANTHER" id="PTHR43531">
    <property type="entry name" value="PROTEIN ICFG"/>
    <property type="match status" value="1"/>
</dbReference>
<feature type="domain" description="HAMP" evidence="15">
    <location>
        <begin position="206"/>
        <end position="259"/>
    </location>
</feature>
<dbReference type="Pfam" id="PF00672">
    <property type="entry name" value="HAMP"/>
    <property type="match status" value="1"/>
</dbReference>
<dbReference type="AlphaFoldDB" id="A0A4R6FMT9"/>
<accession>A0A4R6FMT9</accession>
<keyword evidence="17" id="KW-1185">Reference proteome</keyword>
<dbReference type="Pfam" id="PF02203">
    <property type="entry name" value="TarH"/>
    <property type="match status" value="1"/>
</dbReference>
<dbReference type="GO" id="GO:0007165">
    <property type="term" value="P:signal transduction"/>
    <property type="evidence" value="ECO:0007669"/>
    <property type="project" value="UniProtKB-KW"/>
</dbReference>
<evidence type="ECO:0000259" key="14">
    <source>
        <dbReference type="PROSITE" id="PS50192"/>
    </source>
</evidence>
<dbReference type="PROSITE" id="PS50111">
    <property type="entry name" value="CHEMOTAXIS_TRANSDUC_2"/>
    <property type="match status" value="1"/>
</dbReference>
<comment type="subcellular location">
    <subcellularLocation>
        <location evidence="1">Cell membrane</location>
        <topology evidence="1">Multi-pass membrane protein</topology>
    </subcellularLocation>
</comment>
<evidence type="ECO:0000256" key="5">
    <source>
        <dbReference type="ARBA" id="ARBA00022692"/>
    </source>
</evidence>
<feature type="domain" description="Methyl-accepting transducer" evidence="13">
    <location>
        <begin position="324"/>
        <end position="553"/>
    </location>
</feature>
<dbReference type="InterPro" id="IPR004089">
    <property type="entry name" value="MCPsignal_dom"/>
</dbReference>
<evidence type="ECO:0000256" key="2">
    <source>
        <dbReference type="ARBA" id="ARBA00022475"/>
    </source>
</evidence>
<dbReference type="PROSITE" id="PS50885">
    <property type="entry name" value="HAMP"/>
    <property type="match status" value="2"/>
</dbReference>
<keyword evidence="7 12" id="KW-0472">Membrane</keyword>
<dbReference type="SMART" id="SM00304">
    <property type="entry name" value="HAMP"/>
    <property type="match status" value="2"/>
</dbReference>